<dbReference type="EMBL" id="JBEAFC010000005">
    <property type="protein sequence ID" value="KAL1557182.1"/>
    <property type="molecule type" value="Genomic_DNA"/>
</dbReference>
<evidence type="ECO:0000313" key="3">
    <source>
        <dbReference type="Proteomes" id="UP001567538"/>
    </source>
</evidence>
<evidence type="ECO:0000313" key="2">
    <source>
        <dbReference type="EMBL" id="KAL1557182.1"/>
    </source>
</evidence>
<organism evidence="2 3">
    <name type="scientific">Salvia divinorum</name>
    <name type="common">Maria pastora</name>
    <name type="synonym">Diviner's sage</name>
    <dbReference type="NCBI Taxonomy" id="28513"/>
    <lineage>
        <taxon>Eukaryota</taxon>
        <taxon>Viridiplantae</taxon>
        <taxon>Streptophyta</taxon>
        <taxon>Embryophyta</taxon>
        <taxon>Tracheophyta</taxon>
        <taxon>Spermatophyta</taxon>
        <taxon>Magnoliopsida</taxon>
        <taxon>eudicotyledons</taxon>
        <taxon>Gunneridae</taxon>
        <taxon>Pentapetalae</taxon>
        <taxon>asterids</taxon>
        <taxon>lamiids</taxon>
        <taxon>Lamiales</taxon>
        <taxon>Lamiaceae</taxon>
        <taxon>Nepetoideae</taxon>
        <taxon>Mentheae</taxon>
        <taxon>Salviinae</taxon>
        <taxon>Salvia</taxon>
        <taxon>Salvia subgen. Calosphace</taxon>
    </lineage>
</organism>
<comment type="caution">
    <text evidence="2">The sequence shown here is derived from an EMBL/GenBank/DDBJ whole genome shotgun (WGS) entry which is preliminary data.</text>
</comment>
<protein>
    <submittedName>
        <fullName evidence="2">Uncharacterized protein</fullName>
    </submittedName>
</protein>
<dbReference type="AlphaFoldDB" id="A0ABD1HL55"/>
<dbReference type="PANTHER" id="PTHR35485">
    <property type="entry name" value="OS01G0888900 PROTEIN"/>
    <property type="match status" value="1"/>
</dbReference>
<proteinExistence type="predicted"/>
<dbReference type="Proteomes" id="UP001567538">
    <property type="component" value="Unassembled WGS sequence"/>
</dbReference>
<accession>A0ABD1HL55</accession>
<sequence length="100" mass="11813">MEGLIPVVYRSLKRNKIRRRYECLSSGAAHAYNIKDFDYQDQDQDHNGRDDHLHRPQNRRCSSVKVDRTKSFAAVDDAYEPKRLVRFRSYRMVSYLSCAA</sequence>
<dbReference type="PANTHER" id="PTHR35485:SF4">
    <property type="entry name" value="EXPRESSED PROTEIN"/>
    <property type="match status" value="1"/>
</dbReference>
<feature type="compositionally biased region" description="Basic and acidic residues" evidence="1">
    <location>
        <begin position="40"/>
        <end position="54"/>
    </location>
</feature>
<reference evidence="2 3" key="1">
    <citation type="submission" date="2024-06" db="EMBL/GenBank/DDBJ databases">
        <title>A chromosome level genome sequence of Diviner's sage (Salvia divinorum).</title>
        <authorList>
            <person name="Ford S.A."/>
            <person name="Ro D.-K."/>
            <person name="Ness R.W."/>
            <person name="Phillips M.A."/>
        </authorList>
    </citation>
    <scope>NUCLEOTIDE SEQUENCE [LARGE SCALE GENOMIC DNA]</scope>
    <source>
        <strain evidence="2">SAF-2024a</strain>
        <tissue evidence="2">Leaf</tissue>
    </source>
</reference>
<feature type="region of interest" description="Disordered" evidence="1">
    <location>
        <begin position="40"/>
        <end position="60"/>
    </location>
</feature>
<evidence type="ECO:0000256" key="1">
    <source>
        <dbReference type="SAM" id="MobiDB-lite"/>
    </source>
</evidence>
<gene>
    <name evidence="2" type="ORF">AAHA92_12702</name>
</gene>
<name>A0ABD1HL55_SALDI</name>
<keyword evidence="3" id="KW-1185">Reference proteome</keyword>